<evidence type="ECO:0000313" key="5">
    <source>
        <dbReference type="EMBL" id="KEI45709.1"/>
    </source>
</evidence>
<proteinExistence type="predicted"/>
<dbReference type="SUPFAM" id="SSF52266">
    <property type="entry name" value="SGNH hydrolase"/>
    <property type="match status" value="1"/>
</dbReference>
<feature type="chain" id="PRO_5001687170" evidence="3">
    <location>
        <begin position="27"/>
        <end position="265"/>
    </location>
</feature>
<feature type="signal peptide" evidence="3">
    <location>
        <begin position="1"/>
        <end position="26"/>
    </location>
</feature>
<dbReference type="eggNOG" id="COG2755">
    <property type="taxonomic scope" value="Bacteria"/>
</dbReference>
<dbReference type="STRING" id="28042.GU90_02075"/>
<dbReference type="GO" id="GO:0004806">
    <property type="term" value="F:triacylglycerol lipase activity"/>
    <property type="evidence" value="ECO:0007669"/>
    <property type="project" value="TreeGrafter"/>
</dbReference>
<dbReference type="GO" id="GO:0019433">
    <property type="term" value="P:triglyceride catabolic process"/>
    <property type="evidence" value="ECO:0007669"/>
    <property type="project" value="TreeGrafter"/>
</dbReference>
<organism evidence="5 6">
    <name type="scientific">Saccharopolyspora rectivirgula</name>
    <dbReference type="NCBI Taxonomy" id="28042"/>
    <lineage>
        <taxon>Bacteria</taxon>
        <taxon>Bacillati</taxon>
        <taxon>Actinomycetota</taxon>
        <taxon>Actinomycetes</taxon>
        <taxon>Pseudonocardiales</taxon>
        <taxon>Pseudonocardiaceae</taxon>
        <taxon>Saccharopolyspora</taxon>
    </lineage>
</organism>
<reference evidence="5 6" key="1">
    <citation type="submission" date="2014-06" db="EMBL/GenBank/DDBJ databases">
        <title>Saccharopolyspora rectivirgula DSM-43113 Genome sequencing.</title>
        <authorList>
            <person name="Barrera C."/>
            <person name="Millon L."/>
            <person name="Rognon B."/>
            <person name="Zaugg C."/>
            <person name="Monod M."/>
        </authorList>
    </citation>
    <scope>NUCLEOTIDE SEQUENCE [LARGE SCALE GENOMIC DNA]</scope>
    <source>
        <strain evidence="5 6">DSM 43113</strain>
    </source>
</reference>
<dbReference type="InterPro" id="IPR037460">
    <property type="entry name" value="SEST-like"/>
</dbReference>
<sequence length="265" mass="27829">MRHISRAAAAVALALAGTITTAPAFADTNAAENYVALGDSYASGVGTREYFEDSGDCKRSPKAYPQLWADAHDVSNFSFVACSGAVTDDVNSEQLDALSSETTLVTISIGGNDIGFVDVITGCLLNTDEGCADKVAEAEEKARDELPAKLEQTYANIRQAAPNAEVVVLGYPRLNDLGDCSIPGYSEAKRERINEGADVLAEIIQEQASAAGFTFADTRAAFDGHGVCSDDEWINGPSSPLAESFHPNTDGHAEGYLPVLTGITG</sequence>
<dbReference type="RefSeq" id="WP_029721444.1">
    <property type="nucleotide sequence ID" value="NZ_JAJUIW010000002.1"/>
</dbReference>
<dbReference type="AlphaFoldDB" id="A0A073BD84"/>
<keyword evidence="3" id="KW-0732">Signal</keyword>
<gene>
    <name evidence="5" type="ORF">GU90_02075</name>
</gene>
<evidence type="ECO:0000313" key="6">
    <source>
        <dbReference type="Proteomes" id="UP000031419"/>
    </source>
</evidence>
<dbReference type="CDD" id="cd01823">
    <property type="entry name" value="SEST_like"/>
    <property type="match status" value="1"/>
</dbReference>
<accession>A0A073BD84</accession>
<comment type="caution">
    <text evidence="5">The sequence shown here is derived from an EMBL/GenBank/DDBJ whole genome shotgun (WGS) entry which is preliminary data.</text>
</comment>
<dbReference type="Pfam" id="PF13472">
    <property type="entry name" value="Lipase_GDSL_2"/>
    <property type="match status" value="1"/>
</dbReference>
<evidence type="ECO:0000259" key="4">
    <source>
        <dbReference type="Pfam" id="PF13472"/>
    </source>
</evidence>
<feature type="domain" description="SGNH hydrolase-type esterase" evidence="4">
    <location>
        <begin position="36"/>
        <end position="253"/>
    </location>
</feature>
<dbReference type="InterPro" id="IPR013830">
    <property type="entry name" value="SGNH_hydro"/>
</dbReference>
<dbReference type="Gene3D" id="3.40.50.1110">
    <property type="entry name" value="SGNH hydrolase"/>
    <property type="match status" value="1"/>
</dbReference>
<dbReference type="Proteomes" id="UP000031419">
    <property type="component" value="Unassembled WGS sequence"/>
</dbReference>
<keyword evidence="6" id="KW-1185">Reference proteome</keyword>
<protein>
    <submittedName>
        <fullName evidence="5">Lipase</fullName>
    </submittedName>
</protein>
<feature type="disulfide bond" evidence="2">
    <location>
        <begin position="123"/>
        <end position="131"/>
    </location>
</feature>
<feature type="active site" evidence="1">
    <location>
        <position position="246"/>
    </location>
</feature>
<dbReference type="PANTHER" id="PTHR37981:SF1">
    <property type="entry name" value="SGNH HYDROLASE-TYPE ESTERASE DOMAIN-CONTAINING PROTEIN"/>
    <property type="match status" value="1"/>
</dbReference>
<name>A0A073BD84_9PSEU</name>
<dbReference type="PANTHER" id="PTHR37981">
    <property type="entry name" value="LIPASE 2"/>
    <property type="match status" value="1"/>
</dbReference>
<dbReference type="InterPro" id="IPR036514">
    <property type="entry name" value="SGNH_hydro_sf"/>
</dbReference>
<evidence type="ECO:0000256" key="2">
    <source>
        <dbReference type="PIRSR" id="PIRSR637460-2"/>
    </source>
</evidence>
<dbReference type="OrthoDB" id="5503950at2"/>
<evidence type="ECO:0000256" key="1">
    <source>
        <dbReference type="PIRSR" id="PIRSR637460-1"/>
    </source>
</evidence>
<feature type="disulfide bond" evidence="2">
    <location>
        <begin position="57"/>
        <end position="82"/>
    </location>
</feature>
<feature type="active site" description="Nucleophile" evidence="1">
    <location>
        <position position="40"/>
    </location>
</feature>
<dbReference type="EMBL" id="JNVU01000009">
    <property type="protein sequence ID" value="KEI45709.1"/>
    <property type="molecule type" value="Genomic_DNA"/>
</dbReference>
<evidence type="ECO:0000256" key="3">
    <source>
        <dbReference type="SAM" id="SignalP"/>
    </source>
</evidence>
<keyword evidence="2" id="KW-1015">Disulfide bond</keyword>